<name>A0A220MQW5_9BACL</name>
<proteinExistence type="predicted"/>
<reference evidence="1 2" key="1">
    <citation type="submission" date="2016-11" db="EMBL/GenBank/DDBJ databases">
        <authorList>
            <person name="Jaros S."/>
            <person name="Januszkiewicz K."/>
            <person name="Wedrychowicz H."/>
        </authorList>
    </citation>
    <scope>NUCLEOTIDE SEQUENCE [LARGE SCALE GENOMIC DNA]</scope>
    <source>
        <strain evidence="1 2">NF2</strain>
    </source>
</reference>
<dbReference type="AlphaFoldDB" id="A0A220MQW5"/>
<gene>
    <name evidence="1" type="ORF">BP422_28530</name>
</gene>
<dbReference type="Proteomes" id="UP000197781">
    <property type="component" value="Chromosome"/>
</dbReference>
<dbReference type="EMBL" id="CP018145">
    <property type="protein sequence ID" value="ASJ57099.1"/>
    <property type="molecule type" value="Genomic_DNA"/>
</dbReference>
<dbReference type="KEGG" id="bfm:BP422_28530"/>
<dbReference type="RefSeq" id="WP_088910562.1">
    <property type="nucleotide sequence ID" value="NZ_CP018145.1"/>
</dbReference>
<sequence length="284" mass="33781">MKVVNTSQVQTQIERHKRFLERTELYNYPAYINGQYYYNVAYWRWGKKDAAGFLILRPNGEVVPRNEAEPVVKLFLVHAHVGRQIKNNLAVDKEKPIEMYEQKWDYLKSLLPSYQEKMDPVIRKDTEKLIDVCETMMESRVQLRAIYDKAMELLNEFFARNYVIEGEEAVLLDLLYESDYILYERIRKQVLIVDSVDRIYQFFRTSKVDLDREQEKKRKKLNDLLAMYKSKELQNIAAKSIRNFETHTIGAPESFHSAEQLREAHEKLNQRFVENGIMATLRNP</sequence>
<organism evidence="1 2">
    <name type="scientific">Brevibacillus formosus</name>
    <dbReference type="NCBI Taxonomy" id="54913"/>
    <lineage>
        <taxon>Bacteria</taxon>
        <taxon>Bacillati</taxon>
        <taxon>Bacillota</taxon>
        <taxon>Bacilli</taxon>
        <taxon>Bacillales</taxon>
        <taxon>Paenibacillaceae</taxon>
        <taxon>Brevibacillus</taxon>
    </lineage>
</organism>
<accession>A0A220MQW5</accession>
<protein>
    <submittedName>
        <fullName evidence="1">Uncharacterized protein</fullName>
    </submittedName>
</protein>
<evidence type="ECO:0000313" key="1">
    <source>
        <dbReference type="EMBL" id="ASJ57099.1"/>
    </source>
</evidence>
<evidence type="ECO:0000313" key="2">
    <source>
        <dbReference type="Proteomes" id="UP000197781"/>
    </source>
</evidence>